<comment type="subcellular location">
    <subcellularLocation>
        <location evidence="2">Cell membrane</location>
        <topology evidence="2">Multi-pass membrane protein</topology>
    </subcellularLocation>
</comment>
<evidence type="ECO:0000256" key="11">
    <source>
        <dbReference type="ARBA" id="ARBA00023136"/>
    </source>
</evidence>
<evidence type="ECO:0000256" key="1">
    <source>
        <dbReference type="ARBA" id="ARBA00003408"/>
    </source>
</evidence>
<evidence type="ECO:0000256" key="4">
    <source>
        <dbReference type="ARBA" id="ARBA00020268"/>
    </source>
</evidence>
<evidence type="ECO:0000256" key="12">
    <source>
        <dbReference type="ARBA" id="ARBA00031636"/>
    </source>
</evidence>
<protein>
    <recommendedName>
        <fullName evidence="4">Probable multidrug resistance protein NorM</fullName>
    </recommendedName>
    <alternativeName>
        <fullName evidence="12">Multidrug-efflux transporter</fullName>
    </alternativeName>
</protein>
<dbReference type="NCBIfam" id="TIGR00797">
    <property type="entry name" value="matE"/>
    <property type="match status" value="1"/>
</dbReference>
<keyword evidence="9 13" id="KW-1133">Transmembrane helix</keyword>
<feature type="transmembrane region" description="Helical" evidence="13">
    <location>
        <begin position="364"/>
        <end position="386"/>
    </location>
</feature>
<evidence type="ECO:0000256" key="6">
    <source>
        <dbReference type="ARBA" id="ARBA00022449"/>
    </source>
</evidence>
<evidence type="ECO:0000256" key="5">
    <source>
        <dbReference type="ARBA" id="ARBA00022448"/>
    </source>
</evidence>
<dbReference type="PANTHER" id="PTHR43298:SF2">
    <property type="entry name" value="FMN_FAD EXPORTER YEEO-RELATED"/>
    <property type="match status" value="1"/>
</dbReference>
<name>I5AXH9_EUBC6</name>
<dbReference type="CDD" id="cd13137">
    <property type="entry name" value="MATE_NorM_like"/>
    <property type="match status" value="1"/>
</dbReference>
<dbReference type="InterPro" id="IPR050222">
    <property type="entry name" value="MATE_MdtK"/>
</dbReference>
<dbReference type="GO" id="GO:0006811">
    <property type="term" value="P:monoatomic ion transport"/>
    <property type="evidence" value="ECO:0007669"/>
    <property type="project" value="UniProtKB-KW"/>
</dbReference>
<dbReference type="PIRSF" id="PIRSF006603">
    <property type="entry name" value="DinF"/>
    <property type="match status" value="1"/>
</dbReference>
<dbReference type="GO" id="GO:0015297">
    <property type="term" value="F:antiporter activity"/>
    <property type="evidence" value="ECO:0007669"/>
    <property type="project" value="UniProtKB-KW"/>
</dbReference>
<feature type="transmembrane region" description="Helical" evidence="13">
    <location>
        <begin position="200"/>
        <end position="220"/>
    </location>
</feature>
<feature type="transmembrane region" description="Helical" evidence="13">
    <location>
        <begin position="141"/>
        <end position="162"/>
    </location>
</feature>
<dbReference type="GO" id="GO:0005886">
    <property type="term" value="C:plasma membrane"/>
    <property type="evidence" value="ECO:0007669"/>
    <property type="project" value="UniProtKB-SubCell"/>
</dbReference>
<feature type="transmembrane region" description="Helical" evidence="13">
    <location>
        <begin position="21"/>
        <end position="41"/>
    </location>
</feature>
<evidence type="ECO:0000256" key="9">
    <source>
        <dbReference type="ARBA" id="ARBA00022989"/>
    </source>
</evidence>
<evidence type="ECO:0000313" key="15">
    <source>
        <dbReference type="Proteomes" id="UP000005753"/>
    </source>
</evidence>
<keyword evidence="7" id="KW-1003">Cell membrane</keyword>
<reference evidence="14 15" key="1">
    <citation type="submission" date="2010-08" db="EMBL/GenBank/DDBJ databases">
        <authorList>
            <consortium name="US DOE Joint Genome Institute (JGI-PGF)"/>
            <person name="Lucas S."/>
            <person name="Copeland A."/>
            <person name="Lapidus A."/>
            <person name="Cheng J.-F."/>
            <person name="Bruce D."/>
            <person name="Goodwin L."/>
            <person name="Pitluck S."/>
            <person name="Land M.L."/>
            <person name="Hauser L."/>
            <person name="Chang Y.-J."/>
            <person name="Anderson I.J."/>
            <person name="Johnson E."/>
            <person name="Mulhopadhyay B."/>
            <person name="Kyrpides N."/>
            <person name="Woyke T.J."/>
        </authorList>
    </citation>
    <scope>NUCLEOTIDE SEQUENCE [LARGE SCALE GENOMIC DNA]</scope>
    <source>
        <strain evidence="14 15">6</strain>
    </source>
</reference>
<keyword evidence="8 13" id="KW-0812">Transmembrane</keyword>
<keyword evidence="6" id="KW-0050">Antiport</keyword>
<dbReference type="OrthoDB" id="62420at2"/>
<feature type="transmembrane region" description="Helical" evidence="13">
    <location>
        <begin position="241"/>
        <end position="261"/>
    </location>
</feature>
<dbReference type="GO" id="GO:0042910">
    <property type="term" value="F:xenobiotic transmembrane transporter activity"/>
    <property type="evidence" value="ECO:0007669"/>
    <property type="project" value="InterPro"/>
</dbReference>
<evidence type="ECO:0000256" key="3">
    <source>
        <dbReference type="ARBA" id="ARBA00010199"/>
    </source>
</evidence>
<keyword evidence="11 13" id="KW-0472">Membrane</keyword>
<keyword evidence="10" id="KW-0406">Ion transport</keyword>
<dbReference type="eggNOG" id="COG0534">
    <property type="taxonomic scope" value="Bacteria"/>
</dbReference>
<evidence type="ECO:0000256" key="13">
    <source>
        <dbReference type="SAM" id="Phobius"/>
    </source>
</evidence>
<dbReference type="EMBL" id="CM001487">
    <property type="protein sequence ID" value="EIM58502.1"/>
    <property type="molecule type" value="Genomic_DNA"/>
</dbReference>
<feature type="transmembrane region" description="Helical" evidence="13">
    <location>
        <begin position="174"/>
        <end position="194"/>
    </location>
</feature>
<dbReference type="Proteomes" id="UP000005753">
    <property type="component" value="Chromosome"/>
</dbReference>
<reference evidence="14 15" key="2">
    <citation type="submission" date="2012-02" db="EMBL/GenBank/DDBJ databases">
        <title>Improved High-Quality Draft sequence of Eubacterium cellulosolvens 6.</title>
        <authorList>
            <consortium name="US DOE Joint Genome Institute"/>
            <person name="Lucas S."/>
            <person name="Han J."/>
            <person name="Lapidus A."/>
            <person name="Cheng J.-F."/>
            <person name="Goodwin L."/>
            <person name="Pitluck S."/>
            <person name="Peters L."/>
            <person name="Mikhailova N."/>
            <person name="Gu W."/>
            <person name="Detter J.C."/>
            <person name="Han C."/>
            <person name="Tapia R."/>
            <person name="Land M."/>
            <person name="Hauser L."/>
            <person name="Kyrpides N."/>
            <person name="Ivanova N."/>
            <person name="Pagani I."/>
            <person name="Johnson E."/>
            <person name="Mukhopadhyay B."/>
            <person name="Anderson I."/>
            <person name="Woyke T."/>
        </authorList>
    </citation>
    <scope>NUCLEOTIDE SEQUENCE [LARGE SCALE GENOMIC DNA]</scope>
    <source>
        <strain evidence="14 15">6</strain>
    </source>
</reference>
<feature type="transmembrane region" description="Helical" evidence="13">
    <location>
        <begin position="101"/>
        <end position="129"/>
    </location>
</feature>
<sequence>MKLYDKNQIDKNNLLFNTKALWALLIPVMIEQLLTSFMGMADSIMVSRIGSAAISAVSLTDSINVLIIQILAALAAGGTIICSQYIGRHQREEANRAARQVLLSVIAIALTLSLLCIFFCKPLLHLIFGRVEIDVMTNSEIYFLITASSFPFLALFQAGSAFFRAGGNSRFPMLVSVSGNALNIAGNAILIFVFDMGVAGAAISTFVARVYISLFVILMLRRDRQPIVLKNYHAIRPDWSLIGRVLMVGVPAGIENGMFQFGKLAIQSSVSTLGTPSIAAEAMTIILENLNGIAGMGVGIALMTVVGQAVGAGRKEEAKYYILKLTWYAELVVFVSCVIIRLVTVPVTHFANMEEESIRQVIFMMNWITLIKPLVWVLAFVPGYGLRAAGDVRFSMILSTITMWGCRVALATFLIRCAGFGPIAVWIGQMSDWCLRAIFFSERFISGKWLRHHVI</sequence>
<evidence type="ECO:0000256" key="7">
    <source>
        <dbReference type="ARBA" id="ARBA00022475"/>
    </source>
</evidence>
<evidence type="ECO:0000256" key="10">
    <source>
        <dbReference type="ARBA" id="ARBA00023065"/>
    </source>
</evidence>
<feature type="transmembrane region" description="Helical" evidence="13">
    <location>
        <begin position="407"/>
        <end position="427"/>
    </location>
</feature>
<dbReference type="STRING" id="633697.EubceDRAFT1_2803"/>
<gene>
    <name evidence="14" type="ORF">EubceDRAFT1_2803</name>
</gene>
<proteinExistence type="inferred from homology"/>
<feature type="transmembrane region" description="Helical" evidence="13">
    <location>
        <begin position="325"/>
        <end position="344"/>
    </location>
</feature>
<evidence type="ECO:0000256" key="8">
    <source>
        <dbReference type="ARBA" id="ARBA00022692"/>
    </source>
</evidence>
<organism evidence="14 15">
    <name type="scientific">Eubacterium cellulosolvens (strain ATCC 43171 / JCM 9499 / 6)</name>
    <name type="common">Cillobacterium cellulosolvens</name>
    <dbReference type="NCBI Taxonomy" id="633697"/>
    <lineage>
        <taxon>Bacteria</taxon>
        <taxon>Bacillati</taxon>
        <taxon>Bacillota</taxon>
        <taxon>Clostridia</taxon>
        <taxon>Eubacteriales</taxon>
        <taxon>Eubacteriaceae</taxon>
        <taxon>Eubacterium</taxon>
    </lineage>
</organism>
<keyword evidence="15" id="KW-1185">Reference proteome</keyword>
<dbReference type="PANTHER" id="PTHR43298">
    <property type="entry name" value="MULTIDRUG RESISTANCE PROTEIN NORM-RELATED"/>
    <property type="match status" value="1"/>
</dbReference>
<feature type="transmembrane region" description="Helical" evidence="13">
    <location>
        <begin position="61"/>
        <end position="81"/>
    </location>
</feature>
<dbReference type="Pfam" id="PF01554">
    <property type="entry name" value="MatE"/>
    <property type="match status" value="2"/>
</dbReference>
<dbReference type="InterPro" id="IPR002528">
    <property type="entry name" value="MATE_fam"/>
</dbReference>
<evidence type="ECO:0000256" key="2">
    <source>
        <dbReference type="ARBA" id="ARBA00004651"/>
    </source>
</evidence>
<dbReference type="AlphaFoldDB" id="I5AXH9"/>
<dbReference type="HOGENOM" id="CLU_012893_5_3_9"/>
<comment type="function">
    <text evidence="1">Multidrug efflux pump.</text>
</comment>
<dbReference type="InterPro" id="IPR048279">
    <property type="entry name" value="MdtK-like"/>
</dbReference>
<comment type="similarity">
    <text evidence="3">Belongs to the multi antimicrobial extrusion (MATE) (TC 2.A.66.1) family.</text>
</comment>
<accession>I5AXH9</accession>
<feature type="transmembrane region" description="Helical" evidence="13">
    <location>
        <begin position="293"/>
        <end position="313"/>
    </location>
</feature>
<keyword evidence="5" id="KW-0813">Transport</keyword>
<evidence type="ECO:0000313" key="14">
    <source>
        <dbReference type="EMBL" id="EIM58502.1"/>
    </source>
</evidence>